<evidence type="ECO:0000313" key="6">
    <source>
        <dbReference type="EMBL" id="MFC5063731.1"/>
    </source>
</evidence>
<dbReference type="EC" id="6.3.3.2" evidence="4"/>
<accession>A0ABV9YSZ8</accession>
<dbReference type="PANTHER" id="PTHR23407">
    <property type="entry name" value="ATPASE INHIBITOR/5-FORMYLTETRAHYDROFOLATE CYCLO-LIGASE"/>
    <property type="match status" value="1"/>
</dbReference>
<comment type="caution">
    <text evidence="6">The sequence shown here is derived from an EMBL/GenBank/DDBJ whole genome shotgun (WGS) entry which is preliminary data.</text>
</comment>
<comment type="cofactor">
    <cofactor evidence="4">
        <name>Mg(2+)</name>
        <dbReference type="ChEBI" id="CHEBI:18420"/>
    </cofactor>
</comment>
<dbReference type="NCBIfam" id="TIGR02727">
    <property type="entry name" value="MTHFS_bact"/>
    <property type="match status" value="1"/>
</dbReference>
<dbReference type="RefSeq" id="WP_378037078.1">
    <property type="nucleotide sequence ID" value="NZ_JBHSIV010000016.1"/>
</dbReference>
<proteinExistence type="inferred from homology"/>
<gene>
    <name evidence="6" type="ORF">ACFPBZ_16045</name>
</gene>
<keyword evidence="6" id="KW-0436">Ligase</keyword>
<evidence type="ECO:0000256" key="5">
    <source>
        <dbReference type="SAM" id="MobiDB-lite"/>
    </source>
</evidence>
<keyword evidence="4" id="KW-0479">Metal-binding</keyword>
<dbReference type="Pfam" id="PF01812">
    <property type="entry name" value="5-FTHF_cyc-lig"/>
    <property type="match status" value="1"/>
</dbReference>
<organism evidence="6 7">
    <name type="scientific">Actinomycetospora atypica</name>
    <dbReference type="NCBI Taxonomy" id="1290095"/>
    <lineage>
        <taxon>Bacteria</taxon>
        <taxon>Bacillati</taxon>
        <taxon>Actinomycetota</taxon>
        <taxon>Actinomycetes</taxon>
        <taxon>Pseudonocardiales</taxon>
        <taxon>Pseudonocardiaceae</taxon>
        <taxon>Actinomycetospora</taxon>
    </lineage>
</organism>
<feature type="region of interest" description="Disordered" evidence="5">
    <location>
        <begin position="1"/>
        <end position="32"/>
    </location>
</feature>
<dbReference type="Gene3D" id="3.40.50.10420">
    <property type="entry name" value="NagB/RpiA/CoA transferase-like"/>
    <property type="match status" value="1"/>
</dbReference>
<dbReference type="InterPro" id="IPR002698">
    <property type="entry name" value="FTHF_cligase"/>
</dbReference>
<comment type="similarity">
    <text evidence="1 4">Belongs to the 5-formyltetrahydrofolate cyclo-ligase family.</text>
</comment>
<evidence type="ECO:0000256" key="2">
    <source>
        <dbReference type="ARBA" id="ARBA00022741"/>
    </source>
</evidence>
<dbReference type="InterPro" id="IPR037171">
    <property type="entry name" value="NagB/RpiA_transferase-like"/>
</dbReference>
<keyword evidence="7" id="KW-1185">Reference proteome</keyword>
<evidence type="ECO:0000256" key="1">
    <source>
        <dbReference type="ARBA" id="ARBA00010638"/>
    </source>
</evidence>
<dbReference type="PIRSF" id="PIRSF006806">
    <property type="entry name" value="FTHF_cligase"/>
    <property type="match status" value="1"/>
</dbReference>
<keyword evidence="2 4" id="KW-0547">Nucleotide-binding</keyword>
<sequence length="216" mass="22389">MSDDLPAGPTADKAGLRRELLARRRQRSDTDRWRDAAQLAADLPGLLSALGADPSRPLCLYVPVRHEPGAAPDGSTPLLDAAVSLGRRVLLPVTVGAGPGEETGPLDWATFHDRGDLAPGPHGLLEPSGRRLGPDAVADAAVVVVPALAASPTGVRLGRGGGHYDRTLPLVGRATVVVALVGDDELRESLPAEPHDVPVDAVWRPTAGLLRTAGTP</sequence>
<dbReference type="GO" id="GO:0030272">
    <property type="term" value="F:5-formyltetrahydrofolate cyclo-ligase activity"/>
    <property type="evidence" value="ECO:0007669"/>
    <property type="project" value="UniProtKB-EC"/>
</dbReference>
<reference evidence="7" key="1">
    <citation type="journal article" date="2019" name="Int. J. Syst. Evol. Microbiol.">
        <title>The Global Catalogue of Microorganisms (GCM) 10K type strain sequencing project: providing services to taxonomists for standard genome sequencing and annotation.</title>
        <authorList>
            <consortium name="The Broad Institute Genomics Platform"/>
            <consortium name="The Broad Institute Genome Sequencing Center for Infectious Disease"/>
            <person name="Wu L."/>
            <person name="Ma J."/>
        </authorList>
    </citation>
    <scope>NUCLEOTIDE SEQUENCE [LARGE SCALE GENOMIC DNA]</scope>
    <source>
        <strain evidence="7">CGMCC 4.7093</strain>
    </source>
</reference>
<dbReference type="InterPro" id="IPR024185">
    <property type="entry name" value="FTHF_cligase-like_sf"/>
</dbReference>
<evidence type="ECO:0000313" key="7">
    <source>
        <dbReference type="Proteomes" id="UP001595947"/>
    </source>
</evidence>
<dbReference type="EMBL" id="JBHSIV010000016">
    <property type="protein sequence ID" value="MFC5063731.1"/>
    <property type="molecule type" value="Genomic_DNA"/>
</dbReference>
<dbReference type="PANTHER" id="PTHR23407:SF1">
    <property type="entry name" value="5-FORMYLTETRAHYDROFOLATE CYCLO-LIGASE"/>
    <property type="match status" value="1"/>
</dbReference>
<keyword evidence="4" id="KW-0460">Magnesium</keyword>
<dbReference type="Proteomes" id="UP001595947">
    <property type="component" value="Unassembled WGS sequence"/>
</dbReference>
<feature type="compositionally biased region" description="Basic and acidic residues" evidence="5">
    <location>
        <begin position="14"/>
        <end position="32"/>
    </location>
</feature>
<keyword evidence="3 4" id="KW-0067">ATP-binding</keyword>
<comment type="catalytic activity">
    <reaction evidence="4">
        <text>(6S)-5-formyl-5,6,7,8-tetrahydrofolate + ATP = (6R)-5,10-methenyltetrahydrofolate + ADP + phosphate</text>
        <dbReference type="Rhea" id="RHEA:10488"/>
        <dbReference type="ChEBI" id="CHEBI:30616"/>
        <dbReference type="ChEBI" id="CHEBI:43474"/>
        <dbReference type="ChEBI" id="CHEBI:57455"/>
        <dbReference type="ChEBI" id="CHEBI:57457"/>
        <dbReference type="ChEBI" id="CHEBI:456216"/>
        <dbReference type="EC" id="6.3.3.2"/>
    </reaction>
</comment>
<dbReference type="SUPFAM" id="SSF100950">
    <property type="entry name" value="NagB/RpiA/CoA transferase-like"/>
    <property type="match status" value="1"/>
</dbReference>
<evidence type="ECO:0000256" key="3">
    <source>
        <dbReference type="ARBA" id="ARBA00022840"/>
    </source>
</evidence>
<name>A0ABV9YSZ8_9PSEU</name>
<evidence type="ECO:0000256" key="4">
    <source>
        <dbReference type="RuleBase" id="RU361279"/>
    </source>
</evidence>
<protein>
    <recommendedName>
        <fullName evidence="4">5-formyltetrahydrofolate cyclo-ligase</fullName>
        <ecNumber evidence="4">6.3.3.2</ecNumber>
    </recommendedName>
</protein>